<dbReference type="InterPro" id="IPR040442">
    <property type="entry name" value="Pyrv_kinase-like_dom_sf"/>
</dbReference>
<dbReference type="SUPFAM" id="SSF52009">
    <property type="entry name" value="Phosphohistidine domain"/>
    <property type="match status" value="1"/>
</dbReference>
<keyword evidence="7" id="KW-0479">Metal-binding</keyword>
<dbReference type="Gene3D" id="3.30.470.20">
    <property type="entry name" value="ATP-grasp fold, B domain"/>
    <property type="match status" value="1"/>
</dbReference>
<dbReference type="InterPro" id="IPR013815">
    <property type="entry name" value="ATP_grasp_subdomain_1"/>
</dbReference>
<evidence type="ECO:0000256" key="1">
    <source>
        <dbReference type="ARBA" id="ARBA00001946"/>
    </source>
</evidence>
<dbReference type="InterPro" id="IPR002192">
    <property type="entry name" value="PPDK_AMP/ATP-bd"/>
</dbReference>
<keyword evidence="6 16" id="KW-0808">Transferase</keyword>
<gene>
    <name evidence="16" type="primary">ppdK</name>
    <name evidence="16" type="ORF">NM686_008985</name>
</gene>
<dbReference type="GO" id="GO:0050242">
    <property type="term" value="F:pyruvate, phosphate dikinase activity"/>
    <property type="evidence" value="ECO:0007669"/>
    <property type="project" value="UniProtKB-EC"/>
</dbReference>
<evidence type="ECO:0000313" key="17">
    <source>
        <dbReference type="Proteomes" id="UP001162780"/>
    </source>
</evidence>
<dbReference type="InterPro" id="IPR018274">
    <property type="entry name" value="PEP_util_AS"/>
</dbReference>
<dbReference type="Gene3D" id="3.20.20.60">
    <property type="entry name" value="Phosphoenolpyruvate-binding domains"/>
    <property type="match status" value="1"/>
</dbReference>
<evidence type="ECO:0000256" key="7">
    <source>
        <dbReference type="ARBA" id="ARBA00022723"/>
    </source>
</evidence>
<keyword evidence="10" id="KW-0067">ATP-binding</keyword>
<evidence type="ECO:0000259" key="14">
    <source>
        <dbReference type="Pfam" id="PF01326"/>
    </source>
</evidence>
<keyword evidence="9" id="KW-0418">Kinase</keyword>
<evidence type="ECO:0000256" key="6">
    <source>
        <dbReference type="ARBA" id="ARBA00022679"/>
    </source>
</evidence>
<proteinExistence type="inferred from homology"/>
<dbReference type="Pfam" id="PF01326">
    <property type="entry name" value="PPDK_N"/>
    <property type="match status" value="2"/>
</dbReference>
<dbReference type="PIRSF" id="PIRSF000853">
    <property type="entry name" value="PPDK"/>
    <property type="match status" value="1"/>
</dbReference>
<evidence type="ECO:0000256" key="2">
    <source>
        <dbReference type="ARBA" id="ARBA00003144"/>
    </source>
</evidence>
<dbReference type="SUPFAM" id="SSF56059">
    <property type="entry name" value="Glutathione synthetase ATP-binding domain-like"/>
    <property type="match status" value="1"/>
</dbReference>
<evidence type="ECO:0000256" key="12">
    <source>
        <dbReference type="PIRNR" id="PIRNR000853"/>
    </source>
</evidence>
<evidence type="ECO:0000256" key="9">
    <source>
        <dbReference type="ARBA" id="ARBA00022777"/>
    </source>
</evidence>
<dbReference type="EC" id="2.7.9.1" evidence="4 12"/>
<dbReference type="InterPro" id="IPR010121">
    <property type="entry name" value="Pyruvate_phosphate_dikinase"/>
</dbReference>
<dbReference type="Gene3D" id="1.10.189.10">
    <property type="entry name" value="Pyruvate Phosphate Dikinase, domain 2"/>
    <property type="match status" value="1"/>
</dbReference>
<comment type="similarity">
    <text evidence="3 12">Belongs to the PEP-utilizing enzyme family.</text>
</comment>
<dbReference type="Gene3D" id="3.50.30.10">
    <property type="entry name" value="Phosphohistidine domain"/>
    <property type="match status" value="1"/>
</dbReference>
<dbReference type="Proteomes" id="UP001162780">
    <property type="component" value="Chromosome"/>
</dbReference>
<dbReference type="NCBIfam" id="NF004531">
    <property type="entry name" value="PRK05878.1"/>
    <property type="match status" value="1"/>
</dbReference>
<feature type="domain" description="Pyruvate phosphate dikinase AMP/ATP-binding" evidence="14">
    <location>
        <begin position="52"/>
        <end position="290"/>
    </location>
</feature>
<dbReference type="Gene3D" id="3.30.1490.20">
    <property type="entry name" value="ATP-grasp fold, A domain"/>
    <property type="match status" value="1"/>
</dbReference>
<evidence type="ECO:0000259" key="13">
    <source>
        <dbReference type="Pfam" id="PF00391"/>
    </source>
</evidence>
<feature type="domain" description="Pyruvate phosphate dikinase AMP/ATP-binding" evidence="14">
    <location>
        <begin position="301"/>
        <end position="357"/>
    </location>
</feature>
<evidence type="ECO:0000256" key="10">
    <source>
        <dbReference type="ARBA" id="ARBA00022840"/>
    </source>
</evidence>
<reference evidence="16" key="1">
    <citation type="submission" date="2022-11" db="EMBL/GenBank/DDBJ databases">
        <title>Methylomonas rapida sp. nov., Carotenoid-Producing Obligate Methanotrophs with High Growth Characteristics and Biotechnological Potential.</title>
        <authorList>
            <person name="Tikhonova E.N."/>
            <person name="Suleimanov R.Z."/>
            <person name="Miroshnikov K."/>
            <person name="Oshkin I.Y."/>
            <person name="Belova S.E."/>
            <person name="Danilova O.V."/>
            <person name="Ashikhmin A."/>
            <person name="Konopkin A."/>
            <person name="But S.Y."/>
            <person name="Khmelenina V.N."/>
            <person name="Kuznetsov N."/>
            <person name="Pimenov N.V."/>
            <person name="Dedysh S.N."/>
        </authorList>
    </citation>
    <scope>NUCLEOTIDE SEQUENCE</scope>
    <source>
        <strain evidence="16">MP1</strain>
    </source>
</reference>
<evidence type="ECO:0000256" key="3">
    <source>
        <dbReference type="ARBA" id="ARBA00007837"/>
    </source>
</evidence>
<dbReference type="SUPFAM" id="SSF51621">
    <property type="entry name" value="Phosphoenolpyruvate/pyruvate domain"/>
    <property type="match status" value="1"/>
</dbReference>
<feature type="domain" description="PEP-utilising enzyme C-terminal" evidence="15">
    <location>
        <begin position="519"/>
        <end position="906"/>
    </location>
</feature>
<accession>A0ABY7GQ55</accession>
<dbReference type="Pfam" id="PF00391">
    <property type="entry name" value="PEP-utilizers"/>
    <property type="match status" value="1"/>
</dbReference>
<dbReference type="PANTHER" id="PTHR22931">
    <property type="entry name" value="PHOSPHOENOLPYRUVATE DIKINASE-RELATED"/>
    <property type="match status" value="1"/>
</dbReference>
<evidence type="ECO:0000256" key="4">
    <source>
        <dbReference type="ARBA" id="ARBA00011994"/>
    </source>
</evidence>
<dbReference type="InterPro" id="IPR000121">
    <property type="entry name" value="PEP_util_C"/>
</dbReference>
<dbReference type="Gene3D" id="1.20.80.30">
    <property type="match status" value="1"/>
</dbReference>
<keyword evidence="16" id="KW-0670">Pyruvate</keyword>
<dbReference type="InterPro" id="IPR015813">
    <property type="entry name" value="Pyrv/PenolPyrv_kinase-like_dom"/>
</dbReference>
<evidence type="ECO:0000256" key="8">
    <source>
        <dbReference type="ARBA" id="ARBA00022741"/>
    </source>
</evidence>
<feature type="domain" description="PEP-utilising enzyme mobile" evidence="13">
    <location>
        <begin position="421"/>
        <end position="502"/>
    </location>
</feature>
<organism evidence="16 17">
    <name type="scientific">Methylomonas rapida</name>
    <dbReference type="NCBI Taxonomy" id="2963939"/>
    <lineage>
        <taxon>Bacteria</taxon>
        <taxon>Pseudomonadati</taxon>
        <taxon>Pseudomonadota</taxon>
        <taxon>Gammaproteobacteria</taxon>
        <taxon>Methylococcales</taxon>
        <taxon>Methylococcaceae</taxon>
        <taxon>Methylomonas</taxon>
    </lineage>
</organism>
<dbReference type="InterPro" id="IPR008279">
    <property type="entry name" value="PEP-util_enz_mobile_dom"/>
</dbReference>
<dbReference type="PANTHER" id="PTHR22931:SF9">
    <property type="entry name" value="PYRUVATE, PHOSPHATE DIKINASE 1, CHLOROPLASTIC"/>
    <property type="match status" value="1"/>
</dbReference>
<dbReference type="PROSITE" id="PS00370">
    <property type="entry name" value="PEP_ENZYMES_PHOS_SITE"/>
    <property type="match status" value="1"/>
</dbReference>
<dbReference type="NCBIfam" id="TIGR01828">
    <property type="entry name" value="pyru_phos_dikin"/>
    <property type="match status" value="1"/>
</dbReference>
<dbReference type="EMBL" id="CP113517">
    <property type="protein sequence ID" value="WAR46632.1"/>
    <property type="molecule type" value="Genomic_DNA"/>
</dbReference>
<evidence type="ECO:0000256" key="5">
    <source>
        <dbReference type="ARBA" id="ARBA00020138"/>
    </source>
</evidence>
<sequence>MNPKYSFSFKNGDGKNKALLGGKGANLCEMTQMGLNVPPGFVITTATCLQYLENKQLPADLMDEVRQQIADIEQETGKQFGGNSDPLLVSVRSGSAISMPGMMDTILNLGLNKQTLAAMIEMTDDPRFVYDAYRRFIQLFGKVALGIEDEKFDFHFENVKRAAGIKADVALSADQLQEISDLFLMVVHEETGKPFPEDVYEQLEIAIKAVFNSWLGKRAVDYRREFHITPDIANGTAVNIVTMVFGNMGDDCATGVGFTRNPGTGVNEMYGEYLVNAQGEDVVAGIRTPKPVHEMAKEMPEQYRQLVELRNKLEAHYKEVQDYEYTIERGVLYCLQTRNGKMNATAMVKTSIDMVNEGLISKERALLRINPELLEQLLHPQLAADHGQQPLAQGLPASPGAACGKCVFDADTAVRLAKTGEDLILLREETKPEDIHGFFAAQGVLTSRGGKTSHAAVVARGMGKACVAGAEDIKVDVRARLAIVGDIHIKEGDLITIDGGTGDIYLGRIPTIKPSFSPELKTLLSWADENARLRVHANADTPAMARLAAEYGAKGIGLCRTERMFNAVDRLPLVIDMILAHNTEEREAALAKLFPIQRDDFEQLFEAMSPYPVTVRLLDPPMHEFLPNEHQLLDEINALKHYLTIVKGQRVTLETLAGHPELPTPFNQLNEEVILEAIAKKEMMLDKVLELFEVNPMLGHRGVRLGMSYPEIYKMQIRSILEAAARCVKQRIPVEPEIMVPQVITAQELKKVKQFVDEIQAEVEAQYKISLKFKFGTMIETVRACTRADHLAKIADFFSFGTNDLTQATFSFSREDAENKFLPLYEDSGLLQDNPFETLDIQGLGKLMKMAVEWGRQTRPDLKVGICGEHGGHPRSIKFCHDLGLNYVSCSAPRIPVARLAAAHAKLLEAQST</sequence>
<name>A0ABY7GQ55_9GAMM</name>
<dbReference type="Pfam" id="PF02896">
    <property type="entry name" value="PEP-utilizers_C"/>
    <property type="match status" value="1"/>
</dbReference>
<comment type="function">
    <text evidence="2">Catalyzes the reversible phosphorylation of pyruvate and phosphate.</text>
</comment>
<dbReference type="RefSeq" id="WP_255187544.1">
    <property type="nucleotide sequence ID" value="NZ_CP113517.1"/>
</dbReference>
<keyword evidence="8" id="KW-0547">Nucleotide-binding</keyword>
<protein>
    <recommendedName>
        <fullName evidence="5 12">Pyruvate, phosphate dikinase</fullName>
        <ecNumber evidence="4 12">2.7.9.1</ecNumber>
    </recommendedName>
</protein>
<evidence type="ECO:0000259" key="15">
    <source>
        <dbReference type="Pfam" id="PF02896"/>
    </source>
</evidence>
<evidence type="ECO:0000256" key="11">
    <source>
        <dbReference type="ARBA" id="ARBA00022842"/>
    </source>
</evidence>
<evidence type="ECO:0000313" key="16">
    <source>
        <dbReference type="EMBL" id="WAR46632.1"/>
    </source>
</evidence>
<comment type="cofactor">
    <cofactor evidence="1 12">
        <name>Mg(2+)</name>
        <dbReference type="ChEBI" id="CHEBI:18420"/>
    </cofactor>
</comment>
<keyword evidence="17" id="KW-1185">Reference proteome</keyword>
<keyword evidence="11" id="KW-0460">Magnesium</keyword>
<dbReference type="InterPro" id="IPR036637">
    <property type="entry name" value="Phosphohistidine_dom_sf"/>
</dbReference>
<comment type="catalytic activity">
    <reaction evidence="12">
        <text>pyruvate + phosphate + ATP = phosphoenolpyruvate + AMP + diphosphate + H(+)</text>
        <dbReference type="Rhea" id="RHEA:10756"/>
        <dbReference type="ChEBI" id="CHEBI:15361"/>
        <dbReference type="ChEBI" id="CHEBI:15378"/>
        <dbReference type="ChEBI" id="CHEBI:30616"/>
        <dbReference type="ChEBI" id="CHEBI:33019"/>
        <dbReference type="ChEBI" id="CHEBI:43474"/>
        <dbReference type="ChEBI" id="CHEBI:58702"/>
        <dbReference type="ChEBI" id="CHEBI:456215"/>
        <dbReference type="EC" id="2.7.9.1"/>
    </reaction>
</comment>